<dbReference type="InterPro" id="IPR000182">
    <property type="entry name" value="GNAT_dom"/>
</dbReference>
<feature type="domain" description="N-acetyltransferase" evidence="3">
    <location>
        <begin position="9"/>
        <end position="183"/>
    </location>
</feature>
<name>A0ABU7R8E1_9ACTN</name>
<dbReference type="Proteomes" id="UP001332931">
    <property type="component" value="Unassembled WGS sequence"/>
</dbReference>
<dbReference type="SUPFAM" id="SSF55729">
    <property type="entry name" value="Acyl-CoA N-acyltransferases (Nat)"/>
    <property type="match status" value="1"/>
</dbReference>
<accession>A0ABU7R8E1</accession>
<organism evidence="4 5">
    <name type="scientific">Olsenella absiana</name>
    <dbReference type="NCBI Taxonomy" id="3115222"/>
    <lineage>
        <taxon>Bacteria</taxon>
        <taxon>Bacillati</taxon>
        <taxon>Actinomycetota</taxon>
        <taxon>Coriobacteriia</taxon>
        <taxon>Coriobacteriales</taxon>
        <taxon>Atopobiaceae</taxon>
        <taxon>Olsenella</taxon>
    </lineage>
</organism>
<reference evidence="4 5" key="1">
    <citation type="submission" date="2024-01" db="EMBL/GenBank/DDBJ databases">
        <title>Description of Olsenella sp. nov., isolated from pig feces.</title>
        <authorList>
            <person name="Chang Y.-H."/>
        </authorList>
    </citation>
    <scope>NUCLEOTIDE SEQUENCE [LARGE SCALE GENOMIC DNA]</scope>
    <source>
        <strain evidence="4 5">YH-ols2223</strain>
    </source>
</reference>
<keyword evidence="1" id="KW-0808">Transferase</keyword>
<dbReference type="Gene3D" id="3.40.630.30">
    <property type="match status" value="1"/>
</dbReference>
<dbReference type="PROSITE" id="PS51186">
    <property type="entry name" value="GNAT"/>
    <property type="match status" value="1"/>
</dbReference>
<dbReference type="InterPro" id="IPR016181">
    <property type="entry name" value="Acyl_CoA_acyltransferase"/>
</dbReference>
<dbReference type="EMBL" id="JAZGJQ010000002">
    <property type="protein sequence ID" value="MEE6146788.1"/>
    <property type="molecule type" value="Genomic_DNA"/>
</dbReference>
<evidence type="ECO:0000313" key="5">
    <source>
        <dbReference type="Proteomes" id="UP001332931"/>
    </source>
</evidence>
<dbReference type="CDD" id="cd04301">
    <property type="entry name" value="NAT_SF"/>
    <property type="match status" value="1"/>
</dbReference>
<dbReference type="PANTHER" id="PTHR43072:SF23">
    <property type="entry name" value="UPF0039 PROTEIN C11D3.02C"/>
    <property type="match status" value="1"/>
</dbReference>
<evidence type="ECO:0000256" key="2">
    <source>
        <dbReference type="ARBA" id="ARBA00023315"/>
    </source>
</evidence>
<evidence type="ECO:0000256" key="1">
    <source>
        <dbReference type="ARBA" id="ARBA00022679"/>
    </source>
</evidence>
<keyword evidence="5" id="KW-1185">Reference proteome</keyword>
<gene>
    <name evidence="4" type="ORF">VXJ25_02075</name>
</gene>
<proteinExistence type="predicted"/>
<dbReference type="RefSeq" id="WP_330957556.1">
    <property type="nucleotide sequence ID" value="NZ_JAZGJQ010000002.1"/>
</dbReference>
<keyword evidence="2" id="KW-0012">Acyltransferase</keyword>
<comment type="caution">
    <text evidence="4">The sequence shown here is derived from an EMBL/GenBank/DDBJ whole genome shotgun (WGS) entry which is preliminary data.</text>
</comment>
<evidence type="ECO:0000313" key="4">
    <source>
        <dbReference type="EMBL" id="MEE6146788.1"/>
    </source>
</evidence>
<protein>
    <submittedName>
        <fullName evidence="4">N-acetyltransferase family protein</fullName>
    </submittedName>
</protein>
<evidence type="ECO:0000259" key="3">
    <source>
        <dbReference type="PROSITE" id="PS51186"/>
    </source>
</evidence>
<dbReference type="PANTHER" id="PTHR43072">
    <property type="entry name" value="N-ACETYLTRANSFERASE"/>
    <property type="match status" value="1"/>
</dbReference>
<dbReference type="Pfam" id="PF13420">
    <property type="entry name" value="Acetyltransf_4"/>
    <property type="match status" value="1"/>
</dbReference>
<sequence>MGQAKREGLLIREATPEDAPALLAIYAPYVRETAISFELVPPSEEEFRRRIASTLERYPYLVAERAPEPGGAPLPVGYAYVGPFHEREAYRTSAETSIYVAADERGHGVGRALYDELERRCAAAGICNLYACVAYASAPDAHLTNASAAFHEALGYRLVGRFEKCARKFGTWYDMVYLEKFVAPHE</sequence>